<sequence>MASINVENASILDKPHEYHVPSELPLGVRAYKMAELALRTLREEKLELGSARNHAAMEQGYTLARQAAEEVRVALLAKQEPGANLDINEQVRAAVDVLHRIATLSMDRRMAFRLQEAVEEFDREAHAESPTCGTHLRRLSSLTRRAEHPQSPKQEQ</sequence>
<dbReference type="OrthoDB" id="10546213at2759"/>
<evidence type="ECO:0000256" key="1">
    <source>
        <dbReference type="SAM" id="MobiDB-lite"/>
    </source>
</evidence>
<keyword evidence="3" id="KW-1185">Reference proteome</keyword>
<name>M5G863_DACPD</name>
<dbReference type="HOGENOM" id="CLU_1686503_0_0_1"/>
<feature type="region of interest" description="Disordered" evidence="1">
    <location>
        <begin position="123"/>
        <end position="156"/>
    </location>
</feature>
<organism evidence="2 3">
    <name type="scientific">Dacryopinax primogenitus (strain DJM 731)</name>
    <name type="common">Brown rot fungus</name>
    <dbReference type="NCBI Taxonomy" id="1858805"/>
    <lineage>
        <taxon>Eukaryota</taxon>
        <taxon>Fungi</taxon>
        <taxon>Dikarya</taxon>
        <taxon>Basidiomycota</taxon>
        <taxon>Agaricomycotina</taxon>
        <taxon>Dacrymycetes</taxon>
        <taxon>Dacrymycetales</taxon>
        <taxon>Dacrymycetaceae</taxon>
        <taxon>Dacryopinax</taxon>
    </lineage>
</organism>
<dbReference type="Proteomes" id="UP000030653">
    <property type="component" value="Unassembled WGS sequence"/>
</dbReference>
<protein>
    <submittedName>
        <fullName evidence="2">Uncharacterized protein</fullName>
    </submittedName>
</protein>
<evidence type="ECO:0000313" key="3">
    <source>
        <dbReference type="Proteomes" id="UP000030653"/>
    </source>
</evidence>
<dbReference type="EMBL" id="JH795857">
    <property type="protein sequence ID" value="EJU04954.1"/>
    <property type="molecule type" value="Genomic_DNA"/>
</dbReference>
<dbReference type="AlphaFoldDB" id="M5G863"/>
<dbReference type="GeneID" id="63687028"/>
<dbReference type="RefSeq" id="XP_040631848.1">
    <property type="nucleotide sequence ID" value="XM_040771966.1"/>
</dbReference>
<proteinExistence type="predicted"/>
<gene>
    <name evidence="2" type="ORF">DACRYDRAFT_20528</name>
</gene>
<reference evidence="2 3" key="1">
    <citation type="journal article" date="2012" name="Science">
        <title>The Paleozoic origin of enzymatic lignin decomposition reconstructed from 31 fungal genomes.</title>
        <authorList>
            <person name="Floudas D."/>
            <person name="Binder M."/>
            <person name="Riley R."/>
            <person name="Barry K."/>
            <person name="Blanchette R.A."/>
            <person name="Henrissat B."/>
            <person name="Martinez A.T."/>
            <person name="Otillar R."/>
            <person name="Spatafora J.W."/>
            <person name="Yadav J.S."/>
            <person name="Aerts A."/>
            <person name="Benoit I."/>
            <person name="Boyd A."/>
            <person name="Carlson A."/>
            <person name="Copeland A."/>
            <person name="Coutinho P.M."/>
            <person name="de Vries R.P."/>
            <person name="Ferreira P."/>
            <person name="Findley K."/>
            <person name="Foster B."/>
            <person name="Gaskell J."/>
            <person name="Glotzer D."/>
            <person name="Gorecki P."/>
            <person name="Heitman J."/>
            <person name="Hesse C."/>
            <person name="Hori C."/>
            <person name="Igarashi K."/>
            <person name="Jurgens J.A."/>
            <person name="Kallen N."/>
            <person name="Kersten P."/>
            <person name="Kohler A."/>
            <person name="Kuees U."/>
            <person name="Kumar T.K.A."/>
            <person name="Kuo A."/>
            <person name="LaButti K."/>
            <person name="Larrondo L.F."/>
            <person name="Lindquist E."/>
            <person name="Ling A."/>
            <person name="Lombard V."/>
            <person name="Lucas S."/>
            <person name="Lundell T."/>
            <person name="Martin R."/>
            <person name="McLaughlin D.J."/>
            <person name="Morgenstern I."/>
            <person name="Morin E."/>
            <person name="Murat C."/>
            <person name="Nagy L.G."/>
            <person name="Nolan M."/>
            <person name="Ohm R.A."/>
            <person name="Patyshakuliyeva A."/>
            <person name="Rokas A."/>
            <person name="Ruiz-Duenas F.J."/>
            <person name="Sabat G."/>
            <person name="Salamov A."/>
            <person name="Samejima M."/>
            <person name="Schmutz J."/>
            <person name="Slot J.C."/>
            <person name="St John F."/>
            <person name="Stenlid J."/>
            <person name="Sun H."/>
            <person name="Sun S."/>
            <person name="Syed K."/>
            <person name="Tsang A."/>
            <person name="Wiebenga A."/>
            <person name="Young D."/>
            <person name="Pisabarro A."/>
            <person name="Eastwood D.C."/>
            <person name="Martin F."/>
            <person name="Cullen D."/>
            <person name="Grigoriev I.V."/>
            <person name="Hibbett D.S."/>
        </authorList>
    </citation>
    <scope>NUCLEOTIDE SEQUENCE [LARGE SCALE GENOMIC DNA]</scope>
    <source>
        <strain evidence="2 3">DJM-731 SS1</strain>
    </source>
</reference>
<accession>M5G863</accession>
<evidence type="ECO:0000313" key="2">
    <source>
        <dbReference type="EMBL" id="EJU04954.1"/>
    </source>
</evidence>
<feature type="compositionally biased region" description="Basic and acidic residues" evidence="1">
    <location>
        <begin position="144"/>
        <end position="156"/>
    </location>
</feature>